<dbReference type="eggNOG" id="KOG1516">
    <property type="taxonomic scope" value="Eukaryota"/>
</dbReference>
<dbReference type="Pfam" id="PF00135">
    <property type="entry name" value="COesterase"/>
    <property type="match status" value="1"/>
</dbReference>
<dbReference type="EMBL" id="KB822711">
    <property type="protein sequence ID" value="ETN46209.1"/>
    <property type="molecule type" value="Genomic_DNA"/>
</dbReference>
<gene>
    <name evidence="5" type="ORF">HMPREF1541_00393</name>
</gene>
<dbReference type="Gene3D" id="3.40.50.1820">
    <property type="entry name" value="alpha/beta hydrolase"/>
    <property type="match status" value="1"/>
</dbReference>
<sequence length="568" mass="61510">MAAASSSHLGPRLFLSLVATFVIAISRPASAHPTVTVLNGSYSGVHLPSYSQDIFLGIPYAQDAGGPNRFRIPQALNESWDGVRPAAQYSDQCPDDRPPTSGAPYGMSENCLSLNVVRPAGGGNGTLLPVMVWIHGGSYQRGTTGLPNYNLTFLVDRSVEIGKPVVGVSINYRKGGWGMMYSIEIAGSGNTNIALRDMRQALAWLQENVKAFGGDPDCVTIWGESSGSFAVGQLLLSYGGRSDGLFHRSIQESGSAATAWYNGTEWYQPIYDNIVDKVNCTEAIDTLECLRTVPFEDLLPYVNSSAVVGPGWYPTVDGDIVPGYPTELLQSGRFAKVPHLYGSNSDEGTDNAPVGAINTDDDLYEFLLNGVGFGYTPSAVREIMQLYPDDPAQGIPLNTGDERFADLGWQYKRVAAIVGDIFYHSTRLFDARQYAKYGGDTFIYRFNTRAYVINTTATTAIASGQLAPAAKGVAHFSEVAFVFNSLAVGGPAEYQALSDQMSAQWITFAHDGTPNGEGLPSWPSYDQGGNGYNLVLQTESQGGNIVEPDTYRLAGREFLAKWQRRRHV</sequence>
<dbReference type="EC" id="3.1.1.-" evidence="3"/>
<dbReference type="InterPro" id="IPR019826">
    <property type="entry name" value="Carboxylesterase_B_AS"/>
</dbReference>
<evidence type="ECO:0000256" key="1">
    <source>
        <dbReference type="ARBA" id="ARBA00005964"/>
    </source>
</evidence>
<dbReference type="GO" id="GO:0016787">
    <property type="term" value="F:hydrolase activity"/>
    <property type="evidence" value="ECO:0007669"/>
    <property type="project" value="UniProtKB-KW"/>
</dbReference>
<evidence type="ECO:0000313" key="5">
    <source>
        <dbReference type="EMBL" id="ETN46209.1"/>
    </source>
</evidence>
<dbReference type="InterPro" id="IPR029058">
    <property type="entry name" value="AB_hydrolase_fold"/>
</dbReference>
<organism evidence="5 6">
    <name type="scientific">Cyphellophora europaea (strain CBS 101466)</name>
    <name type="common">Phialophora europaea</name>
    <dbReference type="NCBI Taxonomy" id="1220924"/>
    <lineage>
        <taxon>Eukaryota</taxon>
        <taxon>Fungi</taxon>
        <taxon>Dikarya</taxon>
        <taxon>Ascomycota</taxon>
        <taxon>Pezizomycotina</taxon>
        <taxon>Eurotiomycetes</taxon>
        <taxon>Chaetothyriomycetidae</taxon>
        <taxon>Chaetothyriales</taxon>
        <taxon>Cyphellophoraceae</taxon>
        <taxon>Cyphellophora</taxon>
    </lineage>
</organism>
<dbReference type="PROSITE" id="PS00122">
    <property type="entry name" value="CARBOXYLESTERASE_B_1"/>
    <property type="match status" value="1"/>
</dbReference>
<dbReference type="RefSeq" id="XP_008710921.1">
    <property type="nucleotide sequence ID" value="XM_008712699.1"/>
</dbReference>
<dbReference type="VEuPathDB" id="FungiDB:HMPREF1541_00393"/>
<proteinExistence type="inferred from homology"/>
<evidence type="ECO:0000259" key="4">
    <source>
        <dbReference type="Pfam" id="PF00135"/>
    </source>
</evidence>
<comment type="similarity">
    <text evidence="1 3">Belongs to the type-B carboxylesterase/lipase family.</text>
</comment>
<protein>
    <recommendedName>
        <fullName evidence="3">Carboxylic ester hydrolase</fullName>
        <ecNumber evidence="3">3.1.1.-</ecNumber>
    </recommendedName>
</protein>
<dbReference type="ESTHER" id="9euro-w2se68">
    <property type="family name" value="Fungal_carboxylesterase_lipase"/>
</dbReference>
<evidence type="ECO:0000256" key="3">
    <source>
        <dbReference type="RuleBase" id="RU361235"/>
    </source>
</evidence>
<dbReference type="GeneID" id="19967732"/>
<reference evidence="5 6" key="1">
    <citation type="submission" date="2013-03" db="EMBL/GenBank/DDBJ databases">
        <title>The Genome Sequence of Phialophora europaea CBS 101466.</title>
        <authorList>
            <consortium name="The Broad Institute Genomics Platform"/>
            <person name="Cuomo C."/>
            <person name="de Hoog S."/>
            <person name="Gorbushina A."/>
            <person name="Walker B."/>
            <person name="Young S.K."/>
            <person name="Zeng Q."/>
            <person name="Gargeya S."/>
            <person name="Fitzgerald M."/>
            <person name="Haas B."/>
            <person name="Abouelleil A."/>
            <person name="Allen A.W."/>
            <person name="Alvarado L."/>
            <person name="Arachchi H.M."/>
            <person name="Berlin A.M."/>
            <person name="Chapman S.B."/>
            <person name="Gainer-Dewar J."/>
            <person name="Goldberg J."/>
            <person name="Griggs A."/>
            <person name="Gujja S."/>
            <person name="Hansen M."/>
            <person name="Howarth C."/>
            <person name="Imamovic A."/>
            <person name="Ireland A."/>
            <person name="Larimer J."/>
            <person name="McCowan C."/>
            <person name="Murphy C."/>
            <person name="Pearson M."/>
            <person name="Poon T.W."/>
            <person name="Priest M."/>
            <person name="Roberts A."/>
            <person name="Saif S."/>
            <person name="Shea T."/>
            <person name="Sisk P."/>
            <person name="Sykes S."/>
            <person name="Wortman J."/>
            <person name="Nusbaum C."/>
            <person name="Birren B."/>
        </authorList>
    </citation>
    <scope>NUCLEOTIDE SEQUENCE [LARGE SCALE GENOMIC DNA]</scope>
    <source>
        <strain evidence="5 6">CBS 101466</strain>
    </source>
</reference>
<feature type="signal peptide" evidence="3">
    <location>
        <begin position="1"/>
        <end position="31"/>
    </location>
</feature>
<dbReference type="STRING" id="1220924.W2SE68"/>
<name>W2SE68_CYPE1</name>
<dbReference type="PANTHER" id="PTHR11559">
    <property type="entry name" value="CARBOXYLESTERASE"/>
    <property type="match status" value="1"/>
</dbReference>
<dbReference type="InParanoid" id="W2SE68"/>
<dbReference type="OrthoDB" id="408631at2759"/>
<evidence type="ECO:0000313" key="6">
    <source>
        <dbReference type="Proteomes" id="UP000030752"/>
    </source>
</evidence>
<keyword evidence="3" id="KW-0732">Signal</keyword>
<feature type="chain" id="PRO_5005149980" description="Carboxylic ester hydrolase" evidence="3">
    <location>
        <begin position="32"/>
        <end position="568"/>
    </location>
</feature>
<dbReference type="Proteomes" id="UP000030752">
    <property type="component" value="Unassembled WGS sequence"/>
</dbReference>
<accession>W2SE68</accession>
<dbReference type="InterPro" id="IPR002018">
    <property type="entry name" value="CarbesteraseB"/>
</dbReference>
<keyword evidence="6" id="KW-1185">Reference proteome</keyword>
<feature type="domain" description="Carboxylesterase type B" evidence="4">
    <location>
        <begin position="33"/>
        <end position="533"/>
    </location>
</feature>
<dbReference type="HOGENOM" id="CLU_006586_10_6_1"/>
<dbReference type="InterPro" id="IPR050309">
    <property type="entry name" value="Type-B_Carboxylest/Lipase"/>
</dbReference>
<keyword evidence="2 3" id="KW-0378">Hydrolase</keyword>
<dbReference type="AlphaFoldDB" id="W2SE68"/>
<evidence type="ECO:0000256" key="2">
    <source>
        <dbReference type="ARBA" id="ARBA00022801"/>
    </source>
</evidence>
<dbReference type="SUPFAM" id="SSF53474">
    <property type="entry name" value="alpha/beta-Hydrolases"/>
    <property type="match status" value="1"/>
</dbReference>